<dbReference type="PANTHER" id="PTHR46927:SF3">
    <property type="entry name" value="THAP-TYPE DOMAIN-CONTAINING PROTEIN"/>
    <property type="match status" value="1"/>
</dbReference>
<sequence length="121" mass="14116">MTKCLVIFCVNRRGESENVTFHKLTQGRYKPWMIALGRNPVSDKVAVNHNCICSDHFTPDSYTLVNGQKRLKKSAVPTLLLKPKKKFLNVDKNIYERYRTRLTICIRSSCLVDYGMYREIQ</sequence>
<dbReference type="PROSITE" id="PS50950">
    <property type="entry name" value="ZF_THAP"/>
    <property type="match status" value="1"/>
</dbReference>
<accession>A0ABQ9IZN4</accession>
<evidence type="ECO:0000256" key="4">
    <source>
        <dbReference type="ARBA" id="ARBA00023125"/>
    </source>
</evidence>
<keyword evidence="1" id="KW-0479">Metal-binding</keyword>
<evidence type="ECO:0000256" key="3">
    <source>
        <dbReference type="ARBA" id="ARBA00022833"/>
    </source>
</evidence>
<keyword evidence="4 5" id="KW-0238">DNA-binding</keyword>
<evidence type="ECO:0000313" key="8">
    <source>
        <dbReference type="Proteomes" id="UP001162164"/>
    </source>
</evidence>
<keyword evidence="3" id="KW-0862">Zinc</keyword>
<dbReference type="SUPFAM" id="SSF57716">
    <property type="entry name" value="Glucocorticoid receptor-like (DNA-binding domain)"/>
    <property type="match status" value="1"/>
</dbReference>
<evidence type="ECO:0000313" key="7">
    <source>
        <dbReference type="EMBL" id="KAJ8969844.1"/>
    </source>
</evidence>
<evidence type="ECO:0000256" key="1">
    <source>
        <dbReference type="ARBA" id="ARBA00022723"/>
    </source>
</evidence>
<dbReference type="Pfam" id="PF05485">
    <property type="entry name" value="THAP"/>
    <property type="match status" value="1"/>
</dbReference>
<dbReference type="PANTHER" id="PTHR46927">
    <property type="entry name" value="AGAP005574-PA"/>
    <property type="match status" value="1"/>
</dbReference>
<dbReference type="InterPro" id="IPR052224">
    <property type="entry name" value="THAP_domain_protein"/>
</dbReference>
<protein>
    <recommendedName>
        <fullName evidence="6">THAP-type domain-containing protein</fullName>
    </recommendedName>
</protein>
<evidence type="ECO:0000256" key="2">
    <source>
        <dbReference type="ARBA" id="ARBA00022771"/>
    </source>
</evidence>
<reference evidence="7" key="1">
    <citation type="journal article" date="2023" name="Insect Mol. Biol.">
        <title>Genome sequencing provides insights into the evolution of gene families encoding plant cell wall-degrading enzymes in longhorned beetles.</title>
        <authorList>
            <person name="Shin N.R."/>
            <person name="Okamura Y."/>
            <person name="Kirsch R."/>
            <person name="Pauchet Y."/>
        </authorList>
    </citation>
    <scope>NUCLEOTIDE SEQUENCE</scope>
    <source>
        <strain evidence="7">MMC_N1</strain>
    </source>
</reference>
<dbReference type="InterPro" id="IPR006612">
    <property type="entry name" value="THAP_Znf"/>
</dbReference>
<dbReference type="EMBL" id="JAPWTJ010001712">
    <property type="protein sequence ID" value="KAJ8969844.1"/>
    <property type="molecule type" value="Genomic_DNA"/>
</dbReference>
<gene>
    <name evidence="7" type="ORF">NQ317_017464</name>
</gene>
<proteinExistence type="predicted"/>
<organism evidence="7 8">
    <name type="scientific">Molorchus minor</name>
    <dbReference type="NCBI Taxonomy" id="1323400"/>
    <lineage>
        <taxon>Eukaryota</taxon>
        <taxon>Metazoa</taxon>
        <taxon>Ecdysozoa</taxon>
        <taxon>Arthropoda</taxon>
        <taxon>Hexapoda</taxon>
        <taxon>Insecta</taxon>
        <taxon>Pterygota</taxon>
        <taxon>Neoptera</taxon>
        <taxon>Endopterygota</taxon>
        <taxon>Coleoptera</taxon>
        <taxon>Polyphaga</taxon>
        <taxon>Cucujiformia</taxon>
        <taxon>Chrysomeloidea</taxon>
        <taxon>Cerambycidae</taxon>
        <taxon>Lamiinae</taxon>
        <taxon>Monochamini</taxon>
        <taxon>Molorchus</taxon>
    </lineage>
</organism>
<feature type="domain" description="THAP-type" evidence="6">
    <location>
        <begin position="1"/>
        <end position="80"/>
    </location>
</feature>
<keyword evidence="2 5" id="KW-0863">Zinc-finger</keyword>
<evidence type="ECO:0000259" key="6">
    <source>
        <dbReference type="PROSITE" id="PS50950"/>
    </source>
</evidence>
<name>A0ABQ9IZN4_9CUCU</name>
<keyword evidence="8" id="KW-1185">Reference proteome</keyword>
<evidence type="ECO:0000256" key="5">
    <source>
        <dbReference type="PROSITE-ProRule" id="PRU00309"/>
    </source>
</evidence>
<dbReference type="SMART" id="SM00980">
    <property type="entry name" value="THAP"/>
    <property type="match status" value="1"/>
</dbReference>
<dbReference type="Proteomes" id="UP001162164">
    <property type="component" value="Unassembled WGS sequence"/>
</dbReference>
<comment type="caution">
    <text evidence="7">The sequence shown here is derived from an EMBL/GenBank/DDBJ whole genome shotgun (WGS) entry which is preliminary data.</text>
</comment>